<protein>
    <submittedName>
        <fullName evidence="1">5436_t:CDS:1</fullName>
    </submittedName>
</protein>
<accession>A0A9N9JWP1</accession>
<feature type="non-terminal residue" evidence="1">
    <location>
        <position position="1"/>
    </location>
</feature>
<keyword evidence="2" id="KW-1185">Reference proteome</keyword>
<dbReference type="EMBL" id="CAJVPZ010068075">
    <property type="protein sequence ID" value="CAG8797716.1"/>
    <property type="molecule type" value="Genomic_DNA"/>
</dbReference>
<feature type="non-terminal residue" evidence="1">
    <location>
        <position position="64"/>
    </location>
</feature>
<sequence>KKRNISKKQPEEHNNEIIVDFYDFYDHIMQFFDPFEDEKVDEDQENLKSLEFEFSCAINISALE</sequence>
<evidence type="ECO:0000313" key="2">
    <source>
        <dbReference type="Proteomes" id="UP000789396"/>
    </source>
</evidence>
<name>A0A9N9JWP1_9GLOM</name>
<evidence type="ECO:0000313" key="1">
    <source>
        <dbReference type="EMBL" id="CAG8797716.1"/>
    </source>
</evidence>
<proteinExistence type="predicted"/>
<dbReference type="Proteomes" id="UP000789396">
    <property type="component" value="Unassembled WGS sequence"/>
</dbReference>
<gene>
    <name evidence="1" type="ORF">RFULGI_LOCUS17406</name>
</gene>
<organism evidence="1 2">
    <name type="scientific">Racocetra fulgida</name>
    <dbReference type="NCBI Taxonomy" id="60492"/>
    <lineage>
        <taxon>Eukaryota</taxon>
        <taxon>Fungi</taxon>
        <taxon>Fungi incertae sedis</taxon>
        <taxon>Mucoromycota</taxon>
        <taxon>Glomeromycotina</taxon>
        <taxon>Glomeromycetes</taxon>
        <taxon>Diversisporales</taxon>
        <taxon>Gigasporaceae</taxon>
        <taxon>Racocetra</taxon>
    </lineage>
</organism>
<reference evidence="1" key="1">
    <citation type="submission" date="2021-06" db="EMBL/GenBank/DDBJ databases">
        <authorList>
            <person name="Kallberg Y."/>
            <person name="Tangrot J."/>
            <person name="Rosling A."/>
        </authorList>
    </citation>
    <scope>NUCLEOTIDE SEQUENCE</scope>
    <source>
        <strain evidence="1">IN212</strain>
    </source>
</reference>
<comment type="caution">
    <text evidence="1">The sequence shown here is derived from an EMBL/GenBank/DDBJ whole genome shotgun (WGS) entry which is preliminary data.</text>
</comment>
<dbReference type="AlphaFoldDB" id="A0A9N9JWP1"/>